<evidence type="ECO:0000256" key="2">
    <source>
        <dbReference type="ARBA" id="ARBA00023445"/>
    </source>
</evidence>
<dbReference type="InterPro" id="IPR001509">
    <property type="entry name" value="Epimerase_deHydtase"/>
</dbReference>
<dbReference type="Proteomes" id="UP001222325">
    <property type="component" value="Unassembled WGS sequence"/>
</dbReference>
<dbReference type="Gene3D" id="3.40.50.720">
    <property type="entry name" value="NAD(P)-binding Rossmann-like Domain"/>
    <property type="match status" value="1"/>
</dbReference>
<dbReference type="InterPro" id="IPR050425">
    <property type="entry name" value="NAD(P)_dehydrat-like"/>
</dbReference>
<reference evidence="4" key="1">
    <citation type="submission" date="2023-03" db="EMBL/GenBank/DDBJ databases">
        <title>Massive genome expansion in bonnet fungi (Mycena s.s.) driven by repeated elements and novel gene families across ecological guilds.</title>
        <authorList>
            <consortium name="Lawrence Berkeley National Laboratory"/>
            <person name="Harder C.B."/>
            <person name="Miyauchi S."/>
            <person name="Viragh M."/>
            <person name="Kuo A."/>
            <person name="Thoen E."/>
            <person name="Andreopoulos B."/>
            <person name="Lu D."/>
            <person name="Skrede I."/>
            <person name="Drula E."/>
            <person name="Henrissat B."/>
            <person name="Morin E."/>
            <person name="Kohler A."/>
            <person name="Barry K."/>
            <person name="LaButti K."/>
            <person name="Morin E."/>
            <person name="Salamov A."/>
            <person name="Lipzen A."/>
            <person name="Mereny Z."/>
            <person name="Hegedus B."/>
            <person name="Baldrian P."/>
            <person name="Stursova M."/>
            <person name="Weitz H."/>
            <person name="Taylor A."/>
            <person name="Grigoriev I.V."/>
            <person name="Nagy L.G."/>
            <person name="Martin F."/>
            <person name="Kauserud H."/>
        </authorList>
    </citation>
    <scope>NUCLEOTIDE SEQUENCE</scope>
    <source>
        <strain evidence="4">CBHHK173m</strain>
    </source>
</reference>
<accession>A0AAD6U865</accession>
<dbReference type="EMBL" id="JARJCN010000017">
    <property type="protein sequence ID" value="KAJ7092988.1"/>
    <property type="molecule type" value="Genomic_DNA"/>
</dbReference>
<evidence type="ECO:0000259" key="3">
    <source>
        <dbReference type="Pfam" id="PF01370"/>
    </source>
</evidence>
<name>A0AAD6U865_9AGAR</name>
<gene>
    <name evidence="4" type="ORF">B0H15DRAFT_166468</name>
</gene>
<sequence>MSKGVVLVTGINGFLATYTALAFLEAGYTVRGSARTAEKVHSWIEHFPAHKAAYQGVVVGDLAAPGAFDDAVKGCDIIAHVASPNIPNVTDNERDMLIPAINGTRTLLAATKLEPRIRRVIFTSTLATVVETARMETGRLYTTQDWNQGTYEDAKTSPDARFVYGVSKTLAERAFFAYIQDEKPAWAGTAILPCGVFDPPIQPLTSLEALNRSVAFIWDIARGTHKAGLVLPARHAMYVSARDVAQAHLRAAERDAAINQRYLLIAGTFSLADIAAVIARHFPALSANLPTSNGTTAPDLLFDTGKTTRDLGIEYLSFETIIVDTIKSLLALEEKEKGGGRDVN</sequence>
<dbReference type="Pfam" id="PF01370">
    <property type="entry name" value="Epimerase"/>
    <property type="match status" value="1"/>
</dbReference>
<proteinExistence type="inferred from homology"/>
<comment type="caution">
    <text evidence="4">The sequence shown here is derived from an EMBL/GenBank/DDBJ whole genome shotgun (WGS) entry which is preliminary data.</text>
</comment>
<keyword evidence="5" id="KW-1185">Reference proteome</keyword>
<evidence type="ECO:0000256" key="1">
    <source>
        <dbReference type="ARBA" id="ARBA00023002"/>
    </source>
</evidence>
<comment type="similarity">
    <text evidence="2">Belongs to the NAD(P)-dependent epimerase/dehydratase family. Dihydroflavonol-4-reductase subfamily.</text>
</comment>
<dbReference type="SUPFAM" id="SSF51735">
    <property type="entry name" value="NAD(P)-binding Rossmann-fold domains"/>
    <property type="match status" value="1"/>
</dbReference>
<dbReference type="InterPro" id="IPR036291">
    <property type="entry name" value="NAD(P)-bd_dom_sf"/>
</dbReference>
<keyword evidence="1" id="KW-0560">Oxidoreductase</keyword>
<evidence type="ECO:0000313" key="4">
    <source>
        <dbReference type="EMBL" id="KAJ7092988.1"/>
    </source>
</evidence>
<dbReference type="PANTHER" id="PTHR10366:SF564">
    <property type="entry name" value="STEROL-4-ALPHA-CARBOXYLATE 3-DEHYDROGENASE, DECARBOXYLATING"/>
    <property type="match status" value="1"/>
</dbReference>
<evidence type="ECO:0000313" key="5">
    <source>
        <dbReference type="Proteomes" id="UP001222325"/>
    </source>
</evidence>
<dbReference type="GO" id="GO:0016616">
    <property type="term" value="F:oxidoreductase activity, acting on the CH-OH group of donors, NAD or NADP as acceptor"/>
    <property type="evidence" value="ECO:0007669"/>
    <property type="project" value="TreeGrafter"/>
</dbReference>
<protein>
    <submittedName>
        <fullName evidence="4">NAD-P-binding protein</fullName>
    </submittedName>
</protein>
<feature type="domain" description="NAD-dependent epimerase/dehydratase" evidence="3">
    <location>
        <begin position="6"/>
        <end position="257"/>
    </location>
</feature>
<dbReference type="PANTHER" id="PTHR10366">
    <property type="entry name" value="NAD DEPENDENT EPIMERASE/DEHYDRATASE"/>
    <property type="match status" value="1"/>
</dbReference>
<organism evidence="4 5">
    <name type="scientific">Mycena belliarum</name>
    <dbReference type="NCBI Taxonomy" id="1033014"/>
    <lineage>
        <taxon>Eukaryota</taxon>
        <taxon>Fungi</taxon>
        <taxon>Dikarya</taxon>
        <taxon>Basidiomycota</taxon>
        <taxon>Agaricomycotina</taxon>
        <taxon>Agaricomycetes</taxon>
        <taxon>Agaricomycetidae</taxon>
        <taxon>Agaricales</taxon>
        <taxon>Marasmiineae</taxon>
        <taxon>Mycenaceae</taxon>
        <taxon>Mycena</taxon>
    </lineage>
</organism>
<dbReference type="AlphaFoldDB" id="A0AAD6U865"/>